<dbReference type="AlphaFoldDB" id="A0A161YLZ4"/>
<keyword evidence="7" id="KW-0325">Glycoprotein</keyword>
<dbReference type="GO" id="GO:0010215">
    <property type="term" value="P:cellulose microfibril organization"/>
    <property type="evidence" value="ECO:0007669"/>
    <property type="project" value="InterPro"/>
</dbReference>
<dbReference type="EMBL" id="CP093347">
    <property type="protein sequence ID" value="WOH01549.1"/>
    <property type="molecule type" value="Genomic_DNA"/>
</dbReference>
<dbReference type="InterPro" id="IPR056900">
    <property type="entry name" value="COB_C"/>
</dbReference>
<dbReference type="InterPro" id="IPR006918">
    <property type="entry name" value="COBRA_pln"/>
</dbReference>
<gene>
    <name evidence="10" type="ORF">DCAR_0520933</name>
</gene>
<dbReference type="KEGG" id="dcr:108221626"/>
<keyword evidence="3" id="KW-1003">Cell membrane</keyword>
<dbReference type="OrthoDB" id="2014623at2759"/>
<dbReference type="Pfam" id="PF25079">
    <property type="entry name" value="COB_C"/>
    <property type="match status" value="1"/>
</dbReference>
<protein>
    <recommendedName>
        <fullName evidence="9">COBRA C-terminal domain-containing protein</fullName>
    </recommendedName>
</protein>
<accession>A0A161YLZ4</accession>
<keyword evidence="4" id="KW-0336">GPI-anchor</keyword>
<name>A0A161YLZ4_DAUCS</name>
<evidence type="ECO:0000256" key="7">
    <source>
        <dbReference type="ARBA" id="ARBA00023180"/>
    </source>
</evidence>
<evidence type="ECO:0000256" key="8">
    <source>
        <dbReference type="ARBA" id="ARBA00023288"/>
    </source>
</evidence>
<feature type="domain" description="COBRA C-terminal" evidence="9">
    <location>
        <begin position="416"/>
        <end position="627"/>
    </location>
</feature>
<evidence type="ECO:0000256" key="3">
    <source>
        <dbReference type="ARBA" id="ARBA00022475"/>
    </source>
</evidence>
<dbReference type="Pfam" id="PF04833">
    <property type="entry name" value="COBRA"/>
    <property type="match status" value="1"/>
</dbReference>
<keyword evidence="11" id="KW-1185">Reference proteome</keyword>
<evidence type="ECO:0000256" key="6">
    <source>
        <dbReference type="ARBA" id="ARBA00023136"/>
    </source>
</evidence>
<dbReference type="OMA" id="DNWHLSW"/>
<sequence length="654" mass="71867">MGKFHNSLCIYKLLILAVLHTTICFSQAQAPQNSPDQCNEILVTYTYVSGYAVPPMVPSDLSQQAYRFQSTLTVLNNGLQELPSWRVFVGFRNNEVLVSASNAVLADGTSLPANVSTGAILAGFPVTNLRTGIQTAGDFNLMLAQVDLVGTQFGVAAPDVPLPGSLRIANDGFSCTSPFAQGNASQVCCFKDSDSPPSFELEDQEIFEPLQNGDISIMYDVIRSYESNYLAQVTISNQNPIRRLDNWHLSWEWMREEFINTMRGAYPFIVDTNECIYGRQGEFYQDLDFSAALNCERRPVIIDLPLERTNDTNLGRIPFCCRNGTILPPNMDPSKSMSIFQMQVYKMPPDLNRTQLTPPQNWKINGTNSPNYQCGPPVRTNPTLFPNAEGLSSESVAIASWQVVCNITRSASESPKCCVSFSSFNNDSVIPCNTCACGCNSDQSDVCSATTPALLLPSQALLVPFDNRTKMAKEFSKINNRKMPDPLPCPDNCGVSINWHLLSDFKDGWSARMTVFNWGETDFADWFASVQLDNAMPGFEQAYSFNGTALSSSDQILFIQGLPGLNYIVSERDGKNPRKDPRVPGSQQSVISFTKKTTPGINVPRGGGYPSKVYFNGAECSLPSMLPSDGYGITAATSVFSCLIASFVLLLLQL</sequence>
<evidence type="ECO:0000313" key="10">
    <source>
        <dbReference type="EMBL" id="WOH01549.1"/>
    </source>
</evidence>
<dbReference type="GO" id="GO:0098552">
    <property type="term" value="C:side of membrane"/>
    <property type="evidence" value="ECO:0007669"/>
    <property type="project" value="UniProtKB-KW"/>
</dbReference>
<dbReference type="GO" id="GO:0005886">
    <property type="term" value="C:plasma membrane"/>
    <property type="evidence" value="ECO:0007669"/>
    <property type="project" value="UniProtKB-SubCell"/>
</dbReference>
<comment type="subcellular location">
    <subcellularLocation>
        <location evidence="1">Cell membrane</location>
        <topology evidence="1">Lipid-anchor</topology>
        <topology evidence="1">GPI-anchor</topology>
    </subcellularLocation>
</comment>
<evidence type="ECO:0000259" key="9">
    <source>
        <dbReference type="Pfam" id="PF25079"/>
    </source>
</evidence>
<dbReference type="PANTHER" id="PTHR31052">
    <property type="entry name" value="COBRA-LIKE PROTEIN 7"/>
    <property type="match status" value="1"/>
</dbReference>
<evidence type="ECO:0000256" key="5">
    <source>
        <dbReference type="ARBA" id="ARBA00022729"/>
    </source>
</evidence>
<evidence type="ECO:0000256" key="2">
    <source>
        <dbReference type="ARBA" id="ARBA00005507"/>
    </source>
</evidence>
<reference evidence="10" key="2">
    <citation type="submission" date="2022-03" db="EMBL/GenBank/DDBJ databases">
        <title>Draft title - Genomic analysis of global carrot germplasm unveils the trajectory of domestication and the origin of high carotenoid orange carrot.</title>
        <authorList>
            <person name="Iorizzo M."/>
            <person name="Ellison S."/>
            <person name="Senalik D."/>
            <person name="Macko-Podgorni A."/>
            <person name="Grzebelus D."/>
            <person name="Bostan H."/>
            <person name="Rolling W."/>
            <person name="Curaba J."/>
            <person name="Simon P."/>
        </authorList>
    </citation>
    <scope>NUCLEOTIDE SEQUENCE</scope>
    <source>
        <tissue evidence="10">Leaf</tissue>
    </source>
</reference>
<proteinExistence type="inferred from homology"/>
<dbReference type="PANTHER" id="PTHR31052:SF24">
    <property type="entry name" value="COBRA-LIKE PROTEIN 7"/>
    <property type="match status" value="1"/>
</dbReference>
<keyword evidence="8" id="KW-0449">Lipoprotein</keyword>
<dbReference type="Gramene" id="KZM95061">
    <property type="protein sequence ID" value="KZM95061"/>
    <property type="gene ID" value="DCAR_018303"/>
</dbReference>
<organism evidence="10 11">
    <name type="scientific">Daucus carota subsp. sativus</name>
    <name type="common">Carrot</name>
    <dbReference type="NCBI Taxonomy" id="79200"/>
    <lineage>
        <taxon>Eukaryota</taxon>
        <taxon>Viridiplantae</taxon>
        <taxon>Streptophyta</taxon>
        <taxon>Embryophyta</taxon>
        <taxon>Tracheophyta</taxon>
        <taxon>Spermatophyta</taxon>
        <taxon>Magnoliopsida</taxon>
        <taxon>eudicotyledons</taxon>
        <taxon>Gunneridae</taxon>
        <taxon>Pentapetalae</taxon>
        <taxon>asterids</taxon>
        <taxon>campanulids</taxon>
        <taxon>Apiales</taxon>
        <taxon>Apiaceae</taxon>
        <taxon>Apioideae</taxon>
        <taxon>Scandiceae</taxon>
        <taxon>Daucinae</taxon>
        <taxon>Daucus</taxon>
        <taxon>Daucus sect. Daucus</taxon>
    </lineage>
</organism>
<evidence type="ECO:0000313" key="11">
    <source>
        <dbReference type="Proteomes" id="UP000077755"/>
    </source>
</evidence>
<evidence type="ECO:0000256" key="4">
    <source>
        <dbReference type="ARBA" id="ARBA00022622"/>
    </source>
</evidence>
<evidence type="ECO:0000256" key="1">
    <source>
        <dbReference type="ARBA" id="ARBA00004609"/>
    </source>
</evidence>
<comment type="similarity">
    <text evidence="2">Belongs to the COBRA family.</text>
</comment>
<reference evidence="10" key="1">
    <citation type="journal article" date="2016" name="Nat. Genet.">
        <title>A high-quality carrot genome assembly provides new insights into carotenoid accumulation and asterid genome evolution.</title>
        <authorList>
            <person name="Iorizzo M."/>
            <person name="Ellison S."/>
            <person name="Senalik D."/>
            <person name="Zeng P."/>
            <person name="Satapoomin P."/>
            <person name="Huang J."/>
            <person name="Bowman M."/>
            <person name="Iovene M."/>
            <person name="Sanseverino W."/>
            <person name="Cavagnaro P."/>
            <person name="Yildiz M."/>
            <person name="Macko-Podgorni A."/>
            <person name="Moranska E."/>
            <person name="Grzebelus E."/>
            <person name="Grzebelus D."/>
            <person name="Ashrafi H."/>
            <person name="Zheng Z."/>
            <person name="Cheng S."/>
            <person name="Spooner D."/>
            <person name="Van Deynze A."/>
            <person name="Simon P."/>
        </authorList>
    </citation>
    <scope>NUCLEOTIDE SEQUENCE</scope>
    <source>
        <tissue evidence="10">Leaf</tissue>
    </source>
</reference>
<keyword evidence="6" id="KW-0472">Membrane</keyword>
<dbReference type="Proteomes" id="UP000077755">
    <property type="component" value="Chromosome 5"/>
</dbReference>
<keyword evidence="5" id="KW-0732">Signal</keyword>